<sequence length="396" mass="45510">AIRIAGDVKEDVYLATVRVKHLYLKVAHRPNKDSTLCLYLVDQPTEDLRIRFGHVPFGFVTPQLPVNPDLPFGFIETLTTGLEPSLDRVTYDLVDLGEGELSGRPTTKPSVAVPTAKSLTLNERNKARLEDALEVALETIRIFDWEIDMKFRFGQIYLIDYKQPKKDIPRKHLSIDQVADREFIDKRFASALAPWKENLTPFYQYLRLNDILEEDDSPITEFAIDAQISVNPPDPPANGSQQPQQKHGRLAPMTFNTRITCGFKKDGKVGLWRCAMDKEDLFVASMFNAERKYAWELKLSTGRRADPEMLPPVKEFIEGLRLGKQDRLVYTKVPNVKVTRVCQKTIQRYDWEKHNFIIEVCRDEVWNDRLLPAVPVIKNVEVRLSAEPNEVVYKVS</sequence>
<feature type="non-terminal residue" evidence="2">
    <location>
        <position position="396"/>
    </location>
</feature>
<organism evidence="2 3">
    <name type="scientific">Jimgerdemannia flammicorona</name>
    <dbReference type="NCBI Taxonomy" id="994334"/>
    <lineage>
        <taxon>Eukaryota</taxon>
        <taxon>Fungi</taxon>
        <taxon>Fungi incertae sedis</taxon>
        <taxon>Mucoromycota</taxon>
        <taxon>Mucoromycotina</taxon>
        <taxon>Endogonomycetes</taxon>
        <taxon>Endogonales</taxon>
        <taxon>Endogonaceae</taxon>
        <taxon>Jimgerdemannia</taxon>
    </lineage>
</organism>
<evidence type="ECO:0000259" key="1">
    <source>
        <dbReference type="Pfam" id="PF25482"/>
    </source>
</evidence>
<feature type="domain" description="DUF7905" evidence="1">
    <location>
        <begin position="117"/>
        <end position="396"/>
    </location>
</feature>
<protein>
    <recommendedName>
        <fullName evidence="1">DUF7905 domain-containing protein</fullName>
    </recommendedName>
</protein>
<comment type="caution">
    <text evidence="2">The sequence shown here is derived from an EMBL/GenBank/DDBJ whole genome shotgun (WGS) entry which is preliminary data.</text>
</comment>
<proteinExistence type="predicted"/>
<evidence type="ECO:0000313" key="2">
    <source>
        <dbReference type="EMBL" id="RUS14962.1"/>
    </source>
</evidence>
<dbReference type="Pfam" id="PF25482">
    <property type="entry name" value="DUF7905"/>
    <property type="match status" value="1"/>
</dbReference>
<keyword evidence="3" id="KW-1185">Reference proteome</keyword>
<name>A0A433PBQ3_9FUNG</name>
<feature type="non-terminal residue" evidence="2">
    <location>
        <position position="1"/>
    </location>
</feature>
<accession>A0A433PBQ3</accession>
<reference evidence="2 3" key="1">
    <citation type="journal article" date="2018" name="New Phytol.">
        <title>Phylogenomics of Endogonaceae and evolution of mycorrhizas within Mucoromycota.</title>
        <authorList>
            <person name="Chang Y."/>
            <person name="Desiro A."/>
            <person name="Na H."/>
            <person name="Sandor L."/>
            <person name="Lipzen A."/>
            <person name="Clum A."/>
            <person name="Barry K."/>
            <person name="Grigoriev I.V."/>
            <person name="Martin F.M."/>
            <person name="Stajich J.E."/>
            <person name="Smith M.E."/>
            <person name="Bonito G."/>
            <person name="Spatafora J.W."/>
        </authorList>
    </citation>
    <scope>NUCLEOTIDE SEQUENCE [LARGE SCALE GENOMIC DNA]</scope>
    <source>
        <strain evidence="2 3">AD002</strain>
    </source>
</reference>
<gene>
    <name evidence="2" type="ORF">BC938DRAFT_477141</name>
</gene>
<dbReference type="AlphaFoldDB" id="A0A433PBQ3"/>
<dbReference type="InterPro" id="IPR057227">
    <property type="entry name" value="DUF7905"/>
</dbReference>
<evidence type="ECO:0000313" key="3">
    <source>
        <dbReference type="Proteomes" id="UP000274822"/>
    </source>
</evidence>
<dbReference type="EMBL" id="RBNJ01026334">
    <property type="protein sequence ID" value="RUS14962.1"/>
    <property type="molecule type" value="Genomic_DNA"/>
</dbReference>
<dbReference type="Proteomes" id="UP000274822">
    <property type="component" value="Unassembled WGS sequence"/>
</dbReference>